<dbReference type="InterPro" id="IPR029071">
    <property type="entry name" value="Ubiquitin-like_domsf"/>
</dbReference>
<feature type="compositionally biased region" description="Low complexity" evidence="4">
    <location>
        <begin position="1152"/>
        <end position="1167"/>
    </location>
</feature>
<accession>A0A922L8J0</accession>
<evidence type="ECO:0000256" key="4">
    <source>
        <dbReference type="SAM" id="MobiDB-lite"/>
    </source>
</evidence>
<dbReference type="Gene3D" id="3.30.505.10">
    <property type="entry name" value="SH2 domain"/>
    <property type="match status" value="1"/>
</dbReference>
<reference evidence="8" key="1">
    <citation type="submission" date="2013-05" db="EMBL/GenBank/DDBJ databases">
        <authorList>
            <person name="Yim A.K.Y."/>
            <person name="Chan T.F."/>
            <person name="Ji K.M."/>
            <person name="Liu X.Y."/>
            <person name="Zhou J.W."/>
            <person name="Li R.Q."/>
            <person name="Yang K.Y."/>
            <person name="Li J."/>
            <person name="Li M."/>
            <person name="Law P.T.W."/>
            <person name="Wu Y.L."/>
            <person name="Cai Z.L."/>
            <person name="Qin H."/>
            <person name="Bao Y."/>
            <person name="Leung R.K.K."/>
            <person name="Ng P.K.S."/>
            <person name="Zou J."/>
            <person name="Zhong X.J."/>
            <person name="Ran P.X."/>
            <person name="Zhong N.S."/>
            <person name="Liu Z.G."/>
            <person name="Tsui S.K.W."/>
        </authorList>
    </citation>
    <scope>NUCLEOTIDE SEQUENCE</scope>
    <source>
        <strain evidence="8">Derf</strain>
        <tissue evidence="8">Whole organism</tissue>
    </source>
</reference>
<dbReference type="Proteomes" id="UP000790347">
    <property type="component" value="Unassembled WGS sequence"/>
</dbReference>
<protein>
    <submittedName>
        <fullName evidence="8">E3 ubiquitin protein ligase rin2</fullName>
    </submittedName>
</protein>
<feature type="compositionally biased region" description="Polar residues" evidence="4">
    <location>
        <begin position="1515"/>
        <end position="1528"/>
    </location>
</feature>
<dbReference type="InterPro" id="IPR000980">
    <property type="entry name" value="SH2"/>
</dbReference>
<feature type="compositionally biased region" description="Acidic residues" evidence="4">
    <location>
        <begin position="917"/>
        <end position="931"/>
    </location>
</feature>
<feature type="compositionally biased region" description="Low complexity" evidence="4">
    <location>
        <begin position="191"/>
        <end position="221"/>
    </location>
</feature>
<comment type="similarity">
    <text evidence="1">Belongs to the RIN (Ras interaction/interference) family.</text>
</comment>
<dbReference type="Pfam" id="PF00017">
    <property type="entry name" value="SH2"/>
    <property type="match status" value="1"/>
</dbReference>
<evidence type="ECO:0000256" key="3">
    <source>
        <dbReference type="PROSITE-ProRule" id="PRU00191"/>
    </source>
</evidence>
<evidence type="ECO:0000256" key="1">
    <source>
        <dbReference type="ARBA" id="ARBA00006919"/>
    </source>
</evidence>
<feature type="compositionally biased region" description="Acidic residues" evidence="4">
    <location>
        <begin position="1795"/>
        <end position="1809"/>
    </location>
</feature>
<dbReference type="SMART" id="SM00167">
    <property type="entry name" value="VPS9"/>
    <property type="match status" value="1"/>
</dbReference>
<feature type="compositionally biased region" description="Pro residues" evidence="4">
    <location>
        <begin position="24"/>
        <end position="35"/>
    </location>
</feature>
<feature type="region of interest" description="Disordered" evidence="4">
    <location>
        <begin position="1501"/>
        <end position="1528"/>
    </location>
</feature>
<dbReference type="SMART" id="SM00252">
    <property type="entry name" value="SH2"/>
    <property type="match status" value="1"/>
</dbReference>
<feature type="compositionally biased region" description="Low complexity" evidence="4">
    <location>
        <begin position="531"/>
        <end position="561"/>
    </location>
</feature>
<dbReference type="Pfam" id="PF23268">
    <property type="entry name" value="RIN1"/>
    <property type="match status" value="1"/>
</dbReference>
<dbReference type="CDD" id="cd01776">
    <property type="entry name" value="RA_Rin"/>
    <property type="match status" value="1"/>
</dbReference>
<feature type="compositionally biased region" description="Low complexity" evidence="4">
    <location>
        <begin position="867"/>
        <end position="878"/>
    </location>
</feature>
<feature type="compositionally biased region" description="Polar residues" evidence="4">
    <location>
        <begin position="135"/>
        <end position="147"/>
    </location>
</feature>
<feature type="compositionally biased region" description="Basic and acidic residues" evidence="4">
    <location>
        <begin position="1817"/>
        <end position="1830"/>
    </location>
</feature>
<reference evidence="8" key="2">
    <citation type="journal article" date="2022" name="Res Sq">
        <title>Comparative Genomics Reveals Insights into the Divergent Evolution of Astigmatic Mites and Household Pest Adaptations.</title>
        <authorList>
            <person name="Xiong Q."/>
            <person name="Wan A.T.-Y."/>
            <person name="Liu X.-Y."/>
            <person name="Fung C.S.-H."/>
            <person name="Xiao X."/>
            <person name="Malainual N."/>
            <person name="Hou J."/>
            <person name="Wang L."/>
            <person name="Wang M."/>
            <person name="Yang K."/>
            <person name="Cui Y."/>
            <person name="Leung E."/>
            <person name="Nong W."/>
            <person name="Shin S.-K."/>
            <person name="Au S."/>
            <person name="Jeong K.Y."/>
            <person name="Chew F.T."/>
            <person name="Hui J."/>
            <person name="Leung T.F."/>
            <person name="Tungtrongchitr A."/>
            <person name="Zhong N."/>
            <person name="Liu Z."/>
            <person name="Tsui S."/>
        </authorList>
    </citation>
    <scope>NUCLEOTIDE SEQUENCE</scope>
    <source>
        <strain evidence="8">Derf</strain>
        <tissue evidence="8">Whole organism</tissue>
    </source>
</reference>
<organism evidence="8 9">
    <name type="scientific">Dermatophagoides farinae</name>
    <name type="common">American house dust mite</name>
    <dbReference type="NCBI Taxonomy" id="6954"/>
    <lineage>
        <taxon>Eukaryota</taxon>
        <taxon>Metazoa</taxon>
        <taxon>Ecdysozoa</taxon>
        <taxon>Arthropoda</taxon>
        <taxon>Chelicerata</taxon>
        <taxon>Arachnida</taxon>
        <taxon>Acari</taxon>
        <taxon>Acariformes</taxon>
        <taxon>Sarcoptiformes</taxon>
        <taxon>Astigmata</taxon>
        <taxon>Psoroptidia</taxon>
        <taxon>Analgoidea</taxon>
        <taxon>Pyroglyphidae</taxon>
        <taxon>Dermatophagoidinae</taxon>
        <taxon>Dermatophagoides</taxon>
    </lineage>
</organism>
<dbReference type="Gene3D" id="1.20.1050.80">
    <property type="entry name" value="VPS9 domain"/>
    <property type="match status" value="1"/>
</dbReference>
<evidence type="ECO:0000256" key="2">
    <source>
        <dbReference type="ARBA" id="ARBA00022468"/>
    </source>
</evidence>
<gene>
    <name evidence="8" type="primary">RIN2</name>
    <name evidence="8" type="ORF">DERF_000644</name>
</gene>
<feature type="region of interest" description="Disordered" evidence="4">
    <location>
        <begin position="103"/>
        <end position="221"/>
    </location>
</feature>
<keyword evidence="9" id="KW-1185">Reference proteome</keyword>
<dbReference type="PROSITE" id="PS51205">
    <property type="entry name" value="VPS9"/>
    <property type="match status" value="1"/>
</dbReference>
<evidence type="ECO:0000259" key="5">
    <source>
        <dbReference type="PROSITE" id="PS50001"/>
    </source>
</evidence>
<dbReference type="PROSITE" id="PS50200">
    <property type="entry name" value="RA"/>
    <property type="match status" value="1"/>
</dbReference>
<feature type="compositionally biased region" description="Low complexity" evidence="4">
    <location>
        <begin position="1121"/>
        <end position="1138"/>
    </location>
</feature>
<feature type="compositionally biased region" description="Low complexity" evidence="4">
    <location>
        <begin position="754"/>
        <end position="766"/>
    </location>
</feature>
<dbReference type="SUPFAM" id="SSF54236">
    <property type="entry name" value="Ubiquitin-like"/>
    <property type="match status" value="1"/>
</dbReference>
<feature type="compositionally biased region" description="Acidic residues" evidence="4">
    <location>
        <begin position="770"/>
        <end position="825"/>
    </location>
</feature>
<feature type="region of interest" description="Disordered" evidence="4">
    <location>
        <begin position="861"/>
        <end position="880"/>
    </location>
</feature>
<feature type="region of interest" description="Disordered" evidence="4">
    <location>
        <begin position="898"/>
        <end position="934"/>
    </location>
</feature>
<dbReference type="CDD" id="cd00173">
    <property type="entry name" value="SH2"/>
    <property type="match status" value="1"/>
</dbReference>
<dbReference type="PROSITE" id="PS50001">
    <property type="entry name" value="SH2"/>
    <property type="match status" value="1"/>
</dbReference>
<feature type="compositionally biased region" description="Basic and acidic residues" evidence="4">
    <location>
        <begin position="734"/>
        <end position="753"/>
    </location>
</feature>
<feature type="domain" description="Ras-associating" evidence="6">
    <location>
        <begin position="2163"/>
        <end position="2252"/>
    </location>
</feature>
<feature type="compositionally biased region" description="Basic residues" evidence="4">
    <location>
        <begin position="1141"/>
        <end position="1151"/>
    </location>
</feature>
<dbReference type="GO" id="GO:0005096">
    <property type="term" value="F:GTPase activator activity"/>
    <property type="evidence" value="ECO:0007669"/>
    <property type="project" value="UniProtKB-KW"/>
</dbReference>
<dbReference type="InterPro" id="IPR003123">
    <property type="entry name" value="VPS9"/>
</dbReference>
<dbReference type="SMART" id="SM00314">
    <property type="entry name" value="RA"/>
    <property type="match status" value="1"/>
</dbReference>
<feature type="region of interest" description="Disordered" evidence="4">
    <location>
        <begin position="1789"/>
        <end position="1843"/>
    </location>
</feature>
<dbReference type="Pfam" id="PF00788">
    <property type="entry name" value="RA"/>
    <property type="match status" value="1"/>
</dbReference>
<evidence type="ECO:0000259" key="7">
    <source>
        <dbReference type="PROSITE" id="PS51205"/>
    </source>
</evidence>
<feature type="region of interest" description="Disordered" evidence="4">
    <location>
        <begin position="459"/>
        <end position="561"/>
    </location>
</feature>
<feature type="compositionally biased region" description="Polar residues" evidence="4">
    <location>
        <begin position="13"/>
        <end position="23"/>
    </location>
</feature>
<feature type="region of interest" description="Disordered" evidence="4">
    <location>
        <begin position="729"/>
        <end position="847"/>
    </location>
</feature>
<dbReference type="Pfam" id="PF02204">
    <property type="entry name" value="VPS9"/>
    <property type="match status" value="1"/>
</dbReference>
<feature type="compositionally biased region" description="Polar residues" evidence="4">
    <location>
        <begin position="115"/>
        <end position="125"/>
    </location>
</feature>
<feature type="region of interest" description="Disordered" evidence="4">
    <location>
        <begin position="1"/>
        <end position="59"/>
    </location>
</feature>
<dbReference type="InterPro" id="IPR000159">
    <property type="entry name" value="RA_dom"/>
</dbReference>
<comment type="caution">
    <text evidence="8">The sequence shown here is derived from an EMBL/GenBank/DDBJ whole genome shotgun (WGS) entry which is preliminary data.</text>
</comment>
<feature type="compositionally biased region" description="Polar residues" evidence="4">
    <location>
        <begin position="1186"/>
        <end position="1199"/>
    </location>
</feature>
<feature type="compositionally biased region" description="Polar residues" evidence="4">
    <location>
        <begin position="1259"/>
        <end position="1269"/>
    </location>
</feature>
<feature type="region of interest" description="Disordered" evidence="4">
    <location>
        <begin position="1121"/>
        <end position="1227"/>
    </location>
</feature>
<dbReference type="SUPFAM" id="SSF55550">
    <property type="entry name" value="SH2 domain"/>
    <property type="match status" value="1"/>
</dbReference>
<feature type="region of interest" description="Disordered" evidence="4">
    <location>
        <begin position="1690"/>
        <end position="1709"/>
    </location>
</feature>
<feature type="region of interest" description="Disordered" evidence="4">
    <location>
        <begin position="267"/>
        <end position="298"/>
    </location>
</feature>
<evidence type="ECO:0000313" key="9">
    <source>
        <dbReference type="Proteomes" id="UP000790347"/>
    </source>
</evidence>
<feature type="domain" description="SH2" evidence="5">
    <location>
        <begin position="966"/>
        <end position="1074"/>
    </location>
</feature>
<dbReference type="InterPro" id="IPR036860">
    <property type="entry name" value="SH2_dom_sf"/>
</dbReference>
<feature type="compositionally biased region" description="Polar residues" evidence="4">
    <location>
        <begin position="159"/>
        <end position="168"/>
    </location>
</feature>
<keyword evidence="3" id="KW-0727">SH2 domain</keyword>
<feature type="region of interest" description="Disordered" evidence="4">
    <location>
        <begin position="1259"/>
        <end position="1328"/>
    </location>
</feature>
<proteinExistence type="inferred from homology"/>
<feature type="compositionally biased region" description="Pro residues" evidence="4">
    <location>
        <begin position="1271"/>
        <end position="1286"/>
    </location>
</feature>
<dbReference type="GO" id="GO:0007165">
    <property type="term" value="P:signal transduction"/>
    <property type="evidence" value="ECO:0007669"/>
    <property type="project" value="InterPro"/>
</dbReference>
<dbReference type="EMBL" id="ASGP02000001">
    <property type="protein sequence ID" value="KAH9526569.1"/>
    <property type="molecule type" value="Genomic_DNA"/>
</dbReference>
<sequence length="2262" mass="253064">MSHADKTADVNHPPSSSTTNNYRPPQPPPPPPPPRSVFHYWKHSSQQQQQKEKQLKKYSSSLDETTLNICGNSGGYNKHSNQRNIVNRRPITVQRNDNFEIFYSSSSSSSDENDQNLNHHSINHNQHQRKHHSLSDNPRSSRNQQPRNIRHRSKFCYQINPSTTTVTNTKEKNIENSNQTLHSELLPREPSTSSSSSSSDSESSSSSLSSSTSTSTSTSSLSEASFDLDQIESAIIQQQPITESIYRQQPHKEQHTNNLNRFTFSSISANSFPSSSSNQRQQNYKQQQQQQKTPRNSSTFWDLITDVAKDLDLKLQDLSPDSEIFEQPAAHTNGGNGGGTITKTKKLSSINSKQKTIGISKNDNVFRIVNESKQSPSTGAEIANTTDNNDIINGCTIKTDTYHQNDNIDESKSSTNNNIIIINEMQQQQQFQFIDQITESSSSSSDKNIFNVIIINNEQQQRQQQQSPPSPPSPFANRTQQKHCIIQQQSATSSPAPAPTPPEPYNDYQIDNRQKQQQPKQKQKQHRIVGSSSTSDYQSTKSSTSKITDNNQQQQQQQQQNSFFNTTIQQQQQQLKSSDIVTAAAAAAFIANDGNGGGGGGSFSSTKKPSINVATIDDKMMMIDRFKKSSVSFSLSSTTSTSTPPKMVTSMKKILNKKNLTKNKSKPISSINRLPMNNTFTTFISNSNIPITNPNDSSGFQLALDKETLSMTTETSELTKPNIVVKQMSLSHNKNNDNDDRKSDDNYDQHENDTTTATTVDVLALLPEGNVDDDDELDHEEEDDDDDDDDDDGREIAYEVDADDEQSNDMLDDNTDDEEEDEDDDGPKSTSPGPVAAGSIVTKIDPSTKSMVQVISIMKNHSHTHQQKNQNQQQQQQQPKTITSFINQKMLKDEIMRPAESEDSAADVSYERTSDLAESDDLEGEEEEEDATTTTLTTVDTNNVNNLDSVKELSYDQRFRMTQTIWYLPHINRATVVHYLQGKNVGVFIVRQSSKPNTMAVSVRLPQGRGPHVEHYLIEKITKAPVSSSTTKSSSTSSVFRLEGSEHYFNSILQLVIHYSQCQDELPVQLNLPSVLLNSGRSQLTSLALLGQEFWQSKFVSLKQLPKNSLNNETLAMINQNQNQQQEPPPQQQQQQQPTKHYNRQKARRHNSNSSESNQSKSSMSMSPMPPPSISIRSRRNTSDSASPTTMPSQSNAVSPTPPPLPPKNLSMTCGGDHQSNSPLMMINPTKTINEDSISSPITATANTTTIVEVHNNPTIKNHNHQNNLPKLPPRIPNYVPPPIPPRNRNSPNGGGSTTPPPLPANGPPLSSLRTKKPYQSNQQSKPAALQDLLSPMSMTESEIEMAKFSLTHKITPNILEVEEYNDDDDEISNNLSLQYRNYYNQMIQAPQHHHTSSLSPVPIMIGEEEIKNQQTPSPAPLPPQHSLAAVTELQPSIDAQQPPPPPSSSIKCDVCTQTYDTNKQLLLTPNQSQMGRITRANSSLSCFYMDPIDALVAIHQQHQQPKRHSDPELASNSQNTMDMESSSLNPTTFTMSHSLESLLENFRNRFATAVSGSDLNSIRETLMNERRNQFIHHHHHQQQNQGLKSFNPKHDTAFSTLDSAWQWHSGIGGGDQCHHNGRIHRSIQNQLAMKMSLAQLEHLKRSSITTNGSMKSDITTVEDLISAKAPELAVPKITHIDSMNLINKKHRQQQQPLQQDSSDRERKLTAKSVATDVCTEFSEPWNMDVVESLFISELHHGGGQSSTNHCGLDLDDDDSTNSTRQLLNNDLINFNSFLLNQEQHPHGLVVPQTNEDDYDSVAEDESDEQTLNGHFIKRDDSEITLKEKNPQQPRNSSSSTDDGIKLNIAYNISNYVFELAARKDNTFAKSIDNFIECTKETTDPNPSVILGYVRQFMNGMKNYLIKHGEGDFIKIVQNERSRLKPNQFLNIDSILEVSLQKLIIKPLKNFLYELFIRSHTMSGSLKILSTNIKLAQNKTPEELGIRTELLPIDPRIMAEIQKNLRRLQQSYSPIKKLEHLLRCIAILNGNYKEKITSKCSSDKQSKYNRAFSGDDLLPMLVYLIVHCGVISAEIESEYMLGLLHPSILNGEADNARALEDIITLNGVGGGGQSMFSMLKAQPSENLQRQMNSSTTNGGGAMISSGSTCAPLALPSIANMQAYMKIMIPNELTSSITCKTVPVRHNMTTKEVCRMIAHTFRITNPEDYSLYRIKENGLEEIQLLDNEYPQVIKSELMARNESTMFAYKRCDAKFIWPITSPN</sequence>
<feature type="domain" description="VPS9" evidence="7">
    <location>
        <begin position="1963"/>
        <end position="2137"/>
    </location>
</feature>
<evidence type="ECO:0000259" key="6">
    <source>
        <dbReference type="PROSITE" id="PS50200"/>
    </source>
</evidence>
<feature type="compositionally biased region" description="Polar residues" evidence="4">
    <location>
        <begin position="1831"/>
        <end position="1842"/>
    </location>
</feature>
<evidence type="ECO:0000313" key="8">
    <source>
        <dbReference type="EMBL" id="KAH9526569.1"/>
    </source>
</evidence>
<name>A0A922L8J0_DERFA</name>
<dbReference type="SUPFAM" id="SSF109993">
    <property type="entry name" value="VPS9 domain"/>
    <property type="match status" value="1"/>
</dbReference>
<dbReference type="InterPro" id="IPR037191">
    <property type="entry name" value="VPS9_dom_sf"/>
</dbReference>
<feature type="compositionally biased region" description="Polar residues" evidence="4">
    <location>
        <begin position="1218"/>
        <end position="1227"/>
    </location>
</feature>
<keyword evidence="2" id="KW-0343">GTPase activation</keyword>